<dbReference type="InterPro" id="IPR036097">
    <property type="entry name" value="HisK_dim/P_sf"/>
</dbReference>
<organism evidence="12 13">
    <name type="scientific">Paenibacillus segetis</name>
    <dbReference type="NCBI Taxonomy" id="1325360"/>
    <lineage>
        <taxon>Bacteria</taxon>
        <taxon>Bacillati</taxon>
        <taxon>Bacillota</taxon>
        <taxon>Bacilli</taxon>
        <taxon>Bacillales</taxon>
        <taxon>Paenibacillaceae</taxon>
        <taxon>Paenibacillus</taxon>
    </lineage>
</organism>
<keyword evidence="13" id="KW-1185">Reference proteome</keyword>
<dbReference type="CDD" id="cd00075">
    <property type="entry name" value="HATPase"/>
    <property type="match status" value="1"/>
</dbReference>
<feature type="domain" description="Histidine kinase" evidence="11">
    <location>
        <begin position="145"/>
        <end position="360"/>
    </location>
</feature>
<evidence type="ECO:0000313" key="13">
    <source>
        <dbReference type="Proteomes" id="UP000659344"/>
    </source>
</evidence>
<dbReference type="SUPFAM" id="SSF55874">
    <property type="entry name" value="ATPase domain of HSP90 chaperone/DNA topoisomerase II/histidine kinase"/>
    <property type="match status" value="1"/>
</dbReference>
<dbReference type="InterPro" id="IPR036890">
    <property type="entry name" value="HATPase_C_sf"/>
</dbReference>
<evidence type="ECO:0000256" key="3">
    <source>
        <dbReference type="ARBA" id="ARBA00012438"/>
    </source>
</evidence>
<evidence type="ECO:0000256" key="5">
    <source>
        <dbReference type="ARBA" id="ARBA00022679"/>
    </source>
</evidence>
<dbReference type="RefSeq" id="WP_188540331.1">
    <property type="nucleotide sequence ID" value="NZ_BMFT01000001.1"/>
</dbReference>
<feature type="transmembrane region" description="Helical" evidence="10">
    <location>
        <begin position="48"/>
        <end position="68"/>
    </location>
</feature>
<reference evidence="13" key="1">
    <citation type="journal article" date="2019" name="Int. J. Syst. Evol. Microbiol.">
        <title>The Global Catalogue of Microorganisms (GCM) 10K type strain sequencing project: providing services to taxonomists for standard genome sequencing and annotation.</title>
        <authorList>
            <consortium name="The Broad Institute Genomics Platform"/>
            <consortium name="The Broad Institute Genome Sequencing Center for Infectious Disease"/>
            <person name="Wu L."/>
            <person name="Ma J."/>
        </authorList>
    </citation>
    <scope>NUCLEOTIDE SEQUENCE [LARGE SCALE GENOMIC DNA]</scope>
    <source>
        <strain evidence="13">CGMCC 1.12769</strain>
    </source>
</reference>
<dbReference type="InterPro" id="IPR003661">
    <property type="entry name" value="HisK_dim/P_dom"/>
</dbReference>
<dbReference type="EMBL" id="BMFT01000001">
    <property type="protein sequence ID" value="GGH28778.1"/>
    <property type="molecule type" value="Genomic_DNA"/>
</dbReference>
<name>A0ABQ1YJV6_9BACL</name>
<dbReference type="SUPFAM" id="SSF47384">
    <property type="entry name" value="Homodimeric domain of signal transducing histidine kinase"/>
    <property type="match status" value="1"/>
</dbReference>
<accession>A0ABQ1YJV6</accession>
<comment type="caution">
    <text evidence="12">The sequence shown here is derived from an EMBL/GenBank/DDBJ whole genome shotgun (WGS) entry which is preliminary data.</text>
</comment>
<feature type="transmembrane region" description="Helical" evidence="10">
    <location>
        <begin position="7"/>
        <end position="28"/>
    </location>
</feature>
<evidence type="ECO:0000256" key="4">
    <source>
        <dbReference type="ARBA" id="ARBA00022553"/>
    </source>
</evidence>
<keyword evidence="4" id="KW-0597">Phosphoprotein</keyword>
<dbReference type="Gene3D" id="3.30.565.10">
    <property type="entry name" value="Histidine kinase-like ATPase, C-terminal domain"/>
    <property type="match status" value="1"/>
</dbReference>
<proteinExistence type="predicted"/>
<keyword evidence="8" id="KW-0067">ATP-binding</keyword>
<dbReference type="EC" id="2.7.13.3" evidence="3"/>
<sequence>MKVNFRLIFRLAIHVTLSLVLVVVLINVELYVLTEWLLPQSGDRQDAFVLNGMLFIILFFILFLGWTIGKPLFYIIGWINQLASGIYVRPDHHRKIYARNKKKLKRPYHLYKELIVQLHTLADVLETSKQARIRSDNMQKEWIAGISHDLKTPLTYIKGYSSMLLTPHYDWNTEEKRKFLMEIEHKADHMQELIGDLNLSFRMDDQQLPLKLESTDLVEYVKRIMVDVANDPRAVGYHLSFETDEPFMEKLLDIKLLGRALHNLLLNAILHNPAGTKVHIQISRTTHLNIRITDDGIGMDEESLEGLFNKYYRGTTTDSRSEGTGLGMAIAKQLVLAHGGDIHVTSTVNVGTSITVMLPQ</sequence>
<dbReference type="PANTHER" id="PTHR42878">
    <property type="entry name" value="TWO-COMPONENT HISTIDINE KINASE"/>
    <property type="match status" value="1"/>
</dbReference>
<dbReference type="SMART" id="SM00388">
    <property type="entry name" value="HisKA"/>
    <property type="match status" value="1"/>
</dbReference>
<dbReference type="Pfam" id="PF00512">
    <property type="entry name" value="HisKA"/>
    <property type="match status" value="1"/>
</dbReference>
<keyword evidence="9" id="KW-0902">Two-component regulatory system</keyword>
<dbReference type="Pfam" id="PF02518">
    <property type="entry name" value="HATPase_c"/>
    <property type="match status" value="1"/>
</dbReference>
<dbReference type="Proteomes" id="UP000659344">
    <property type="component" value="Unassembled WGS sequence"/>
</dbReference>
<gene>
    <name evidence="12" type="ORF">GCM10008013_30980</name>
</gene>
<keyword evidence="10" id="KW-1133">Transmembrane helix</keyword>
<evidence type="ECO:0000256" key="2">
    <source>
        <dbReference type="ARBA" id="ARBA00004370"/>
    </source>
</evidence>
<keyword evidence="10" id="KW-0812">Transmembrane</keyword>
<dbReference type="InterPro" id="IPR004358">
    <property type="entry name" value="Sig_transdc_His_kin-like_C"/>
</dbReference>
<keyword evidence="7" id="KW-0418">Kinase</keyword>
<keyword evidence="10" id="KW-0472">Membrane</keyword>
<dbReference type="InterPro" id="IPR003594">
    <property type="entry name" value="HATPase_dom"/>
</dbReference>
<evidence type="ECO:0000313" key="12">
    <source>
        <dbReference type="EMBL" id="GGH28778.1"/>
    </source>
</evidence>
<evidence type="ECO:0000256" key="9">
    <source>
        <dbReference type="ARBA" id="ARBA00023012"/>
    </source>
</evidence>
<dbReference type="PRINTS" id="PR00344">
    <property type="entry name" value="BCTRLSENSOR"/>
</dbReference>
<evidence type="ECO:0000259" key="11">
    <source>
        <dbReference type="PROSITE" id="PS50109"/>
    </source>
</evidence>
<dbReference type="InterPro" id="IPR005467">
    <property type="entry name" value="His_kinase_dom"/>
</dbReference>
<evidence type="ECO:0000256" key="6">
    <source>
        <dbReference type="ARBA" id="ARBA00022741"/>
    </source>
</evidence>
<evidence type="ECO:0000256" key="8">
    <source>
        <dbReference type="ARBA" id="ARBA00022840"/>
    </source>
</evidence>
<evidence type="ECO:0000256" key="1">
    <source>
        <dbReference type="ARBA" id="ARBA00000085"/>
    </source>
</evidence>
<evidence type="ECO:0000256" key="7">
    <source>
        <dbReference type="ARBA" id="ARBA00022777"/>
    </source>
</evidence>
<evidence type="ECO:0000256" key="10">
    <source>
        <dbReference type="SAM" id="Phobius"/>
    </source>
</evidence>
<comment type="catalytic activity">
    <reaction evidence="1">
        <text>ATP + protein L-histidine = ADP + protein N-phospho-L-histidine.</text>
        <dbReference type="EC" id="2.7.13.3"/>
    </reaction>
</comment>
<dbReference type="SMART" id="SM00387">
    <property type="entry name" value="HATPase_c"/>
    <property type="match status" value="1"/>
</dbReference>
<dbReference type="CDD" id="cd00082">
    <property type="entry name" value="HisKA"/>
    <property type="match status" value="1"/>
</dbReference>
<dbReference type="Gene3D" id="1.10.287.130">
    <property type="match status" value="1"/>
</dbReference>
<dbReference type="PANTHER" id="PTHR42878:SF7">
    <property type="entry name" value="SENSOR HISTIDINE KINASE GLRK"/>
    <property type="match status" value="1"/>
</dbReference>
<keyword evidence="5" id="KW-0808">Transferase</keyword>
<comment type="subcellular location">
    <subcellularLocation>
        <location evidence="2">Membrane</location>
    </subcellularLocation>
</comment>
<dbReference type="InterPro" id="IPR050351">
    <property type="entry name" value="BphY/WalK/GraS-like"/>
</dbReference>
<keyword evidence="6" id="KW-0547">Nucleotide-binding</keyword>
<protein>
    <recommendedName>
        <fullName evidence="3">histidine kinase</fullName>
        <ecNumber evidence="3">2.7.13.3</ecNumber>
    </recommendedName>
</protein>
<dbReference type="PROSITE" id="PS50109">
    <property type="entry name" value="HIS_KIN"/>
    <property type="match status" value="1"/>
</dbReference>